<feature type="active site" description="Proton donor" evidence="6">
    <location>
        <position position="504"/>
    </location>
</feature>
<dbReference type="Gene3D" id="4.10.450.10">
    <property type="entry name" value="Glucose Oxidase, domain 2"/>
    <property type="match status" value="1"/>
</dbReference>
<dbReference type="Pfam" id="PF05199">
    <property type="entry name" value="GMC_oxred_C"/>
    <property type="match status" value="1"/>
</dbReference>
<organism evidence="10 11">
    <name type="scientific">Clohesyomyces aquaticus</name>
    <dbReference type="NCBI Taxonomy" id="1231657"/>
    <lineage>
        <taxon>Eukaryota</taxon>
        <taxon>Fungi</taxon>
        <taxon>Dikarya</taxon>
        <taxon>Ascomycota</taxon>
        <taxon>Pezizomycotina</taxon>
        <taxon>Dothideomycetes</taxon>
        <taxon>Pleosporomycetidae</taxon>
        <taxon>Pleosporales</taxon>
        <taxon>Lindgomycetaceae</taxon>
        <taxon>Clohesyomyces</taxon>
    </lineage>
</organism>
<feature type="domain" description="Glucose-methanol-choline oxidoreductase N-terminal" evidence="9">
    <location>
        <begin position="90"/>
        <end position="113"/>
    </location>
</feature>
<dbReference type="InterPro" id="IPR027424">
    <property type="entry name" value="Glucose_Oxidase_domain_2"/>
</dbReference>
<dbReference type="PROSITE" id="PS00623">
    <property type="entry name" value="GMC_OXRED_1"/>
    <property type="match status" value="1"/>
</dbReference>
<dbReference type="InterPro" id="IPR007867">
    <property type="entry name" value="GMC_OxRtase_C"/>
</dbReference>
<dbReference type="STRING" id="1231657.A0A1Y2ABC0"/>
<evidence type="ECO:0000256" key="2">
    <source>
        <dbReference type="ARBA" id="ARBA00010790"/>
    </source>
</evidence>
<evidence type="ECO:0000256" key="1">
    <source>
        <dbReference type="ARBA" id="ARBA00001974"/>
    </source>
</evidence>
<evidence type="ECO:0000256" key="6">
    <source>
        <dbReference type="PIRSR" id="PIRSR000137-1"/>
    </source>
</evidence>
<reference evidence="10 11" key="1">
    <citation type="submission" date="2016-07" db="EMBL/GenBank/DDBJ databases">
        <title>Pervasive Adenine N6-methylation of Active Genes in Fungi.</title>
        <authorList>
            <consortium name="DOE Joint Genome Institute"/>
            <person name="Mondo S.J."/>
            <person name="Dannebaum R.O."/>
            <person name="Kuo R.C."/>
            <person name="Labutti K."/>
            <person name="Haridas S."/>
            <person name="Kuo A."/>
            <person name="Salamov A."/>
            <person name="Ahrendt S.R."/>
            <person name="Lipzen A."/>
            <person name="Sullivan W."/>
            <person name="Andreopoulos W.B."/>
            <person name="Clum A."/>
            <person name="Lindquist E."/>
            <person name="Daum C."/>
            <person name="Ramamoorthy G.K."/>
            <person name="Gryganskyi A."/>
            <person name="Culley D."/>
            <person name="Magnuson J.K."/>
            <person name="James T.Y."/>
            <person name="O'Malley M.A."/>
            <person name="Stajich J.E."/>
            <person name="Spatafora J.W."/>
            <person name="Visel A."/>
            <person name="Grigoriev I.V."/>
        </authorList>
    </citation>
    <scope>NUCLEOTIDE SEQUENCE [LARGE SCALE GENOMIC DNA]</scope>
    <source>
        <strain evidence="10 11">CBS 115471</strain>
    </source>
</reference>
<feature type="active site" description="Proton acceptor" evidence="6">
    <location>
        <position position="547"/>
    </location>
</feature>
<keyword evidence="5" id="KW-0560">Oxidoreductase</keyword>
<keyword evidence="4 7" id="KW-0274">FAD</keyword>
<comment type="cofactor">
    <cofactor evidence="1 7">
        <name>FAD</name>
        <dbReference type="ChEBI" id="CHEBI:57692"/>
    </cofactor>
</comment>
<dbReference type="AlphaFoldDB" id="A0A1Y2ABC0"/>
<comment type="similarity">
    <text evidence="2 8">Belongs to the GMC oxidoreductase family.</text>
</comment>
<dbReference type="PANTHER" id="PTHR11552">
    <property type="entry name" value="GLUCOSE-METHANOL-CHOLINE GMC OXIDOREDUCTASE"/>
    <property type="match status" value="1"/>
</dbReference>
<protein>
    <recommendedName>
        <fullName evidence="9">Glucose-methanol-choline oxidoreductase N-terminal domain-containing protein</fullName>
    </recommendedName>
</protein>
<dbReference type="Gene3D" id="3.50.50.60">
    <property type="entry name" value="FAD/NAD(P)-binding domain"/>
    <property type="match status" value="1"/>
</dbReference>
<dbReference type="InterPro" id="IPR012132">
    <property type="entry name" value="GMC_OxRdtase"/>
</dbReference>
<evidence type="ECO:0000256" key="4">
    <source>
        <dbReference type="ARBA" id="ARBA00022827"/>
    </source>
</evidence>
<dbReference type="PIRSF" id="PIRSF000137">
    <property type="entry name" value="Alcohol_oxidase"/>
    <property type="match status" value="1"/>
</dbReference>
<keyword evidence="11" id="KW-1185">Reference proteome</keyword>
<dbReference type="GO" id="GO:0050660">
    <property type="term" value="F:flavin adenine dinucleotide binding"/>
    <property type="evidence" value="ECO:0007669"/>
    <property type="project" value="InterPro"/>
</dbReference>
<evidence type="ECO:0000313" key="11">
    <source>
        <dbReference type="Proteomes" id="UP000193144"/>
    </source>
</evidence>
<dbReference type="SUPFAM" id="SSF54373">
    <property type="entry name" value="FAD-linked reductases, C-terminal domain"/>
    <property type="match status" value="1"/>
</dbReference>
<accession>A0A1Y2ABC0</accession>
<evidence type="ECO:0000256" key="5">
    <source>
        <dbReference type="ARBA" id="ARBA00023002"/>
    </source>
</evidence>
<dbReference type="PANTHER" id="PTHR11552:SF201">
    <property type="entry name" value="GLUCOSE-METHANOL-CHOLINE OXIDOREDUCTASE N-TERMINAL DOMAIN-CONTAINING PROTEIN"/>
    <property type="match status" value="1"/>
</dbReference>
<name>A0A1Y2ABC0_9PLEO</name>
<proteinExistence type="inferred from homology"/>
<gene>
    <name evidence="10" type="ORF">BCR34DRAFT_645247</name>
</gene>
<keyword evidence="3 8" id="KW-0285">Flavoprotein</keyword>
<evidence type="ECO:0000256" key="3">
    <source>
        <dbReference type="ARBA" id="ARBA00022630"/>
    </source>
</evidence>
<evidence type="ECO:0000256" key="8">
    <source>
        <dbReference type="RuleBase" id="RU003968"/>
    </source>
</evidence>
<dbReference type="Pfam" id="PF00732">
    <property type="entry name" value="GMC_oxred_N"/>
    <property type="match status" value="1"/>
</dbReference>
<evidence type="ECO:0000313" key="10">
    <source>
        <dbReference type="EMBL" id="ORY19305.1"/>
    </source>
</evidence>
<comment type="caution">
    <text evidence="10">The sequence shown here is derived from an EMBL/GenBank/DDBJ whole genome shotgun (WGS) entry which is preliminary data.</text>
</comment>
<evidence type="ECO:0000256" key="7">
    <source>
        <dbReference type="PIRSR" id="PIRSR000137-2"/>
    </source>
</evidence>
<dbReference type="Proteomes" id="UP000193144">
    <property type="component" value="Unassembled WGS sequence"/>
</dbReference>
<evidence type="ECO:0000259" key="9">
    <source>
        <dbReference type="PROSITE" id="PS00623"/>
    </source>
</evidence>
<feature type="binding site" evidence="7">
    <location>
        <position position="96"/>
    </location>
    <ligand>
        <name>FAD</name>
        <dbReference type="ChEBI" id="CHEBI:57692"/>
    </ligand>
</feature>
<dbReference type="Gene3D" id="3.30.560.10">
    <property type="entry name" value="Glucose Oxidase, domain 3"/>
    <property type="match status" value="1"/>
</dbReference>
<dbReference type="OrthoDB" id="269227at2759"/>
<dbReference type="InterPro" id="IPR000172">
    <property type="entry name" value="GMC_OxRdtase_N"/>
</dbReference>
<dbReference type="InterPro" id="IPR036188">
    <property type="entry name" value="FAD/NAD-bd_sf"/>
</dbReference>
<dbReference type="EMBL" id="MCFA01000003">
    <property type="protein sequence ID" value="ORY19305.1"/>
    <property type="molecule type" value="Genomic_DNA"/>
</dbReference>
<dbReference type="SUPFAM" id="SSF51905">
    <property type="entry name" value="FAD/NAD(P)-binding domain"/>
    <property type="match status" value="1"/>
</dbReference>
<dbReference type="GO" id="GO:0016614">
    <property type="term" value="F:oxidoreductase activity, acting on CH-OH group of donors"/>
    <property type="evidence" value="ECO:0007669"/>
    <property type="project" value="InterPro"/>
</dbReference>
<sequence length="571" mass="62148">MERPILGNESRTFDYIIVGGGTAGLVHANRLSANPNVSVVVIEAGDSVFSNPDVTSLYGYGKSKGTSIDWACTSEPQSYTGNRILDYIAGKALGGTSAINGMTYLRAEATQIDAWENLGNEGWNWEGLRPYYLKSELFQEPNATWRADAATFKKDAHGFEGPLHVGCKDLMGQNMSEIFRQTTEKIGSPFNQEPNEGNMSGFSTWPLTINATASIREDAARAYYWPIAGSRPNLHVFVNTLARRILWGTSVNSIVSARGVEITTPKNSTKNILINRELIVSAGTIQSPAFLEVSGVSSQSFLPGVGANLQDQPNLFMSYSSPINWTGIPSFVTYLTVSDLFGKDLDSVSKMLYTNLTQYASTIVADSGSGNISVQEDLLRLQADLIFTPNSTVPLAEMLWVPGGNFISAVFWNLLPFSRGSIHARSSDPAAAPNINPNFFQLPIDTYVQAVASQRLRELFKTPPLANYVTAEVSPNFTTVPEDADWRDDKWATWIQTSYSTNNHPVSTCGMMARELGGAVDSQARLHGSKNVRVVDASVFPMQVSGHLSATVYAIAEKIADGMLKCAEKGV</sequence>